<gene>
    <name evidence="2" type="ORF">PHJA_000897600</name>
</gene>
<evidence type="ECO:0000313" key="2">
    <source>
        <dbReference type="EMBL" id="GFP87539.1"/>
    </source>
</evidence>
<dbReference type="PANTHER" id="PTHR37263">
    <property type="entry name" value="EXPRESSED PROTEIN"/>
    <property type="match status" value="1"/>
</dbReference>
<dbReference type="Proteomes" id="UP000653305">
    <property type="component" value="Unassembled WGS sequence"/>
</dbReference>
<accession>A0A830BPC0</accession>
<keyword evidence="3" id="KW-1185">Reference proteome</keyword>
<dbReference type="OrthoDB" id="1927320at2759"/>
<feature type="compositionally biased region" description="Polar residues" evidence="1">
    <location>
        <begin position="31"/>
        <end position="48"/>
    </location>
</feature>
<organism evidence="2 3">
    <name type="scientific">Phtheirospermum japonicum</name>
    <dbReference type="NCBI Taxonomy" id="374723"/>
    <lineage>
        <taxon>Eukaryota</taxon>
        <taxon>Viridiplantae</taxon>
        <taxon>Streptophyta</taxon>
        <taxon>Embryophyta</taxon>
        <taxon>Tracheophyta</taxon>
        <taxon>Spermatophyta</taxon>
        <taxon>Magnoliopsida</taxon>
        <taxon>eudicotyledons</taxon>
        <taxon>Gunneridae</taxon>
        <taxon>Pentapetalae</taxon>
        <taxon>asterids</taxon>
        <taxon>lamiids</taxon>
        <taxon>Lamiales</taxon>
        <taxon>Orobanchaceae</taxon>
        <taxon>Orobanchaceae incertae sedis</taxon>
        <taxon>Phtheirospermum</taxon>
    </lineage>
</organism>
<sequence length="61" mass="7314">MHLWLSMRLRDSFKISYLKKMEWNLHKMNIEKQQQQNRPLNGNQQNLLENDKSDDLGNSGV</sequence>
<dbReference type="PANTHER" id="PTHR37263:SF2">
    <property type="entry name" value="EXPRESSED PROTEIN"/>
    <property type="match status" value="1"/>
</dbReference>
<feature type="region of interest" description="Disordered" evidence="1">
    <location>
        <begin position="30"/>
        <end position="61"/>
    </location>
</feature>
<dbReference type="AlphaFoldDB" id="A0A830BPC0"/>
<reference evidence="2" key="1">
    <citation type="submission" date="2020-07" db="EMBL/GenBank/DDBJ databases">
        <title>Ethylene signaling mediates host invasion by parasitic plants.</title>
        <authorList>
            <person name="Yoshida S."/>
        </authorList>
    </citation>
    <scope>NUCLEOTIDE SEQUENCE</scope>
    <source>
        <strain evidence="2">Okayama</strain>
    </source>
</reference>
<dbReference type="EMBL" id="BMAC01000147">
    <property type="protein sequence ID" value="GFP87539.1"/>
    <property type="molecule type" value="Genomic_DNA"/>
</dbReference>
<protein>
    <submittedName>
        <fullName evidence="2">Uncharacterized protein</fullName>
    </submittedName>
</protein>
<proteinExistence type="predicted"/>
<name>A0A830BPC0_9LAMI</name>
<evidence type="ECO:0000256" key="1">
    <source>
        <dbReference type="SAM" id="MobiDB-lite"/>
    </source>
</evidence>
<evidence type="ECO:0000313" key="3">
    <source>
        <dbReference type="Proteomes" id="UP000653305"/>
    </source>
</evidence>
<comment type="caution">
    <text evidence="2">The sequence shown here is derived from an EMBL/GenBank/DDBJ whole genome shotgun (WGS) entry which is preliminary data.</text>
</comment>